<evidence type="ECO:0000313" key="9">
    <source>
        <dbReference type="RefSeq" id="XP_017882380.2"/>
    </source>
</evidence>
<accession>A0AAJ7J2H4</accession>
<protein>
    <recommendedName>
        <fullName evidence="3">acid phosphatase</fullName>
        <ecNumber evidence="3">3.1.3.2</ecNumber>
    </recommendedName>
</protein>
<evidence type="ECO:0000256" key="3">
    <source>
        <dbReference type="ARBA" id="ARBA00012646"/>
    </source>
</evidence>
<evidence type="ECO:0000256" key="2">
    <source>
        <dbReference type="ARBA" id="ARBA00005375"/>
    </source>
</evidence>
<evidence type="ECO:0000256" key="6">
    <source>
        <dbReference type="ARBA" id="ARBA00023157"/>
    </source>
</evidence>
<reference evidence="9" key="1">
    <citation type="submission" date="2025-08" db="UniProtKB">
        <authorList>
            <consortium name="RefSeq"/>
        </authorList>
    </citation>
    <scope>IDENTIFICATION</scope>
    <source>
        <tissue evidence="9">Whole body</tissue>
    </source>
</reference>
<dbReference type="GeneID" id="108626300"/>
<dbReference type="InterPro" id="IPR029033">
    <property type="entry name" value="His_PPase_superfam"/>
</dbReference>
<dbReference type="Pfam" id="PF00328">
    <property type="entry name" value="His_Phos_2"/>
    <property type="match status" value="1"/>
</dbReference>
<dbReference type="Gene3D" id="3.40.50.1240">
    <property type="entry name" value="Phosphoglycerate mutase-like"/>
    <property type="match status" value="1"/>
</dbReference>
<evidence type="ECO:0000256" key="1">
    <source>
        <dbReference type="ARBA" id="ARBA00000032"/>
    </source>
</evidence>
<keyword evidence="8" id="KW-1185">Reference proteome</keyword>
<dbReference type="PANTHER" id="PTHR11567:SF211">
    <property type="entry name" value="PROSTATIC ACID PHOSPHATASE"/>
    <property type="match status" value="1"/>
</dbReference>
<dbReference type="PANTHER" id="PTHR11567">
    <property type="entry name" value="ACID PHOSPHATASE-RELATED"/>
    <property type="match status" value="1"/>
</dbReference>
<name>A0AAJ7J2H4_9HYME</name>
<dbReference type="Proteomes" id="UP000694925">
    <property type="component" value="Unplaced"/>
</dbReference>
<keyword evidence="5" id="KW-0378">Hydrolase</keyword>
<keyword evidence="6" id="KW-1015">Disulfide bond</keyword>
<dbReference type="SUPFAM" id="SSF53254">
    <property type="entry name" value="Phosphoglycerate mutase-like"/>
    <property type="match status" value="1"/>
</dbReference>
<dbReference type="CDD" id="cd07061">
    <property type="entry name" value="HP_HAP_like"/>
    <property type="match status" value="1"/>
</dbReference>
<dbReference type="EC" id="3.1.3.2" evidence="3"/>
<evidence type="ECO:0000256" key="4">
    <source>
        <dbReference type="ARBA" id="ARBA00022729"/>
    </source>
</evidence>
<comment type="catalytic activity">
    <reaction evidence="1">
        <text>a phosphate monoester + H2O = an alcohol + phosphate</text>
        <dbReference type="Rhea" id="RHEA:15017"/>
        <dbReference type="ChEBI" id="CHEBI:15377"/>
        <dbReference type="ChEBI" id="CHEBI:30879"/>
        <dbReference type="ChEBI" id="CHEBI:43474"/>
        <dbReference type="ChEBI" id="CHEBI:67140"/>
        <dbReference type="EC" id="3.1.3.2"/>
    </reaction>
</comment>
<keyword evidence="4" id="KW-0732">Signal</keyword>
<dbReference type="GO" id="GO:0003993">
    <property type="term" value="F:acid phosphatase activity"/>
    <property type="evidence" value="ECO:0007669"/>
    <property type="project" value="UniProtKB-EC"/>
</dbReference>
<gene>
    <name evidence="9" type="primary">LOC108626300</name>
</gene>
<dbReference type="AlphaFoldDB" id="A0AAJ7J2H4"/>
<comment type="similarity">
    <text evidence="2">Belongs to the histidine acid phosphatase family.</text>
</comment>
<keyword evidence="7" id="KW-0325">Glycoprotein</keyword>
<evidence type="ECO:0000256" key="7">
    <source>
        <dbReference type="ARBA" id="ARBA00023180"/>
    </source>
</evidence>
<evidence type="ECO:0000313" key="8">
    <source>
        <dbReference type="Proteomes" id="UP000694925"/>
    </source>
</evidence>
<dbReference type="RefSeq" id="XP_017882380.2">
    <property type="nucleotide sequence ID" value="XM_018026891.2"/>
</dbReference>
<dbReference type="KEGG" id="ccal:108626300"/>
<organism evidence="8 9">
    <name type="scientific">Ceratina calcarata</name>
    <dbReference type="NCBI Taxonomy" id="156304"/>
    <lineage>
        <taxon>Eukaryota</taxon>
        <taxon>Metazoa</taxon>
        <taxon>Ecdysozoa</taxon>
        <taxon>Arthropoda</taxon>
        <taxon>Hexapoda</taxon>
        <taxon>Insecta</taxon>
        <taxon>Pterygota</taxon>
        <taxon>Neoptera</taxon>
        <taxon>Endopterygota</taxon>
        <taxon>Hymenoptera</taxon>
        <taxon>Apocrita</taxon>
        <taxon>Aculeata</taxon>
        <taxon>Apoidea</taxon>
        <taxon>Anthophila</taxon>
        <taxon>Apidae</taxon>
        <taxon>Ceratina</taxon>
        <taxon>Zadontomerus</taxon>
    </lineage>
</organism>
<dbReference type="InterPro" id="IPR000560">
    <property type="entry name" value="His_Pase_clade-2"/>
</dbReference>
<evidence type="ECO:0000256" key="5">
    <source>
        <dbReference type="ARBA" id="ARBA00022801"/>
    </source>
</evidence>
<sequence length="337" mass="38884">MELFPNAPRDPLYYELGYGQLTEVGKNRALQLGTLLNTRYHGLLLNDARSNGEVYAYSTDYDRTKMSLQLVLKGLYPTSSKSSVVPLHYEPRIVDSVLQGFRCSKYKDEERKVKKSKAYQTLMTQNSELFKFINRETGLNTSTENNPLFVTAGVYNVFASEKSMNISLPTWATEEIQQKIETIVAIEYELESYTPTMKRLFGGNVVKEFIDNMDRKNVKIAGNNTKIFLYSGHELNVASFAKVHGFTEPAIPLYSSAIFVEKWRDADQEYVQMYLWTGVTEELIPYKIPYCGTKCPYDTYKSLVQEYIPTKLELDCLWNDVTKKILQNYYLNTNEEK</sequence>
<proteinExistence type="inferred from homology"/>
<dbReference type="InterPro" id="IPR050645">
    <property type="entry name" value="Histidine_acid_phosphatase"/>
</dbReference>